<reference evidence="2" key="1">
    <citation type="submission" date="2023-07" db="EMBL/GenBank/DDBJ databases">
        <title>Two novel species in the genus Flavivirga.</title>
        <authorList>
            <person name="Kwon K."/>
        </authorList>
    </citation>
    <scope>NUCLEOTIDE SEQUENCE</scope>
    <source>
        <strain evidence="2">KACC 14158</strain>
    </source>
</reference>
<proteinExistence type="predicted"/>
<comment type="caution">
    <text evidence="2">The sequence shown here is derived from an EMBL/GenBank/DDBJ whole genome shotgun (WGS) entry which is preliminary data.</text>
</comment>
<dbReference type="SUPFAM" id="SSF47413">
    <property type="entry name" value="lambda repressor-like DNA-binding domains"/>
    <property type="match status" value="1"/>
</dbReference>
<sequence length="212" mass="24441">MIKPNQIKAARAMCGWSRSDLSEHSGIHDATIKAIENGEVDNPRSNTLDPIIEAFGRKGVEFIDGGVREKKDKIRILEGKDKYLRLMDEIYRVLKDSSNKEVLVSHADQRRSTEPVIEAQKRMMKAGIRIKFTVCEGDKYLLYPLENYRYIPKKDFLNSAIIVYGDYVSISVGENTTKITIIHDETIAEVFRRQFKTLWNIYKEPTEALLEK</sequence>
<dbReference type="RefSeq" id="WP_303302811.1">
    <property type="nucleotide sequence ID" value="NZ_BAABDA010000050.1"/>
</dbReference>
<evidence type="ECO:0000313" key="3">
    <source>
        <dbReference type="Proteomes" id="UP001176806"/>
    </source>
</evidence>
<keyword evidence="3" id="KW-1185">Reference proteome</keyword>
<dbReference type="InterPro" id="IPR001387">
    <property type="entry name" value="Cro/C1-type_HTH"/>
</dbReference>
<evidence type="ECO:0000313" key="2">
    <source>
        <dbReference type="EMBL" id="MDO5975602.1"/>
    </source>
</evidence>
<protein>
    <submittedName>
        <fullName evidence="2">Helix-turn-helix transcriptional regulator</fullName>
    </submittedName>
</protein>
<feature type="domain" description="HTH cro/C1-type" evidence="1">
    <location>
        <begin position="7"/>
        <end position="62"/>
    </location>
</feature>
<dbReference type="Gene3D" id="1.10.260.40">
    <property type="entry name" value="lambda repressor-like DNA-binding domains"/>
    <property type="match status" value="1"/>
</dbReference>
<dbReference type="Pfam" id="PF01381">
    <property type="entry name" value="HTH_3"/>
    <property type="match status" value="1"/>
</dbReference>
<name>A0ABT8WQY7_9FLAO</name>
<gene>
    <name evidence="2" type="ORF">Q4Q40_15520</name>
</gene>
<dbReference type="InterPro" id="IPR010982">
    <property type="entry name" value="Lambda_DNA-bd_dom_sf"/>
</dbReference>
<dbReference type="PROSITE" id="PS50943">
    <property type="entry name" value="HTH_CROC1"/>
    <property type="match status" value="1"/>
</dbReference>
<organism evidence="2 3">
    <name type="scientific">Flavivirga jejuensis</name>
    <dbReference type="NCBI Taxonomy" id="870487"/>
    <lineage>
        <taxon>Bacteria</taxon>
        <taxon>Pseudomonadati</taxon>
        <taxon>Bacteroidota</taxon>
        <taxon>Flavobacteriia</taxon>
        <taxon>Flavobacteriales</taxon>
        <taxon>Flavobacteriaceae</taxon>
        <taxon>Flavivirga</taxon>
    </lineage>
</organism>
<dbReference type="SMART" id="SM00530">
    <property type="entry name" value="HTH_XRE"/>
    <property type="match status" value="1"/>
</dbReference>
<dbReference type="CDD" id="cd00093">
    <property type="entry name" value="HTH_XRE"/>
    <property type="match status" value="1"/>
</dbReference>
<dbReference type="EMBL" id="JAUOEL010000005">
    <property type="protein sequence ID" value="MDO5975602.1"/>
    <property type="molecule type" value="Genomic_DNA"/>
</dbReference>
<accession>A0ABT8WQY7</accession>
<dbReference type="Proteomes" id="UP001176806">
    <property type="component" value="Unassembled WGS sequence"/>
</dbReference>
<evidence type="ECO:0000259" key="1">
    <source>
        <dbReference type="PROSITE" id="PS50943"/>
    </source>
</evidence>